<dbReference type="EMBL" id="BOMV01000013">
    <property type="protein sequence ID" value="GIE94508.1"/>
    <property type="molecule type" value="Genomic_DNA"/>
</dbReference>
<sequence length="864" mass="91260">MPEGDELLRLALSRPVEALTTTDRLIADGAGGARGAMAHRARAVVLRDDGRFADAIRDLRVALRLAASTGDRDLTLDVQGTLGVTLAMSGRTAAGLAVLDEVVAATRGQHAGRALMRRGYQLAAMGRREEALADLSRAVRLLRRAGDGIWEARARTSRFGVYATFGQAARAHRDLVVAERLFTEAGQELESATAVHNRADVAVQAGDLPAALACLDEAESRYTRLGSFTADLVFDRCTVLLVAGLAREALAAADAGLARLNGRTSDRAELLFISAKAAQAADRPADAAVRAAEARDLFRHQHRSWWAARAAFVLVQSRYDAGRRDGRLRVAAARIADRLEELGAEEAPAAHLLAGRLAAVAGRLDEADRNLERAARSRRRGPAYGHAEGWLAQALRAEARGATAAALSACRRGLLAAAQHQQRLGAVELRAHAAVYGTELAAIGQRHAVRRNDARMLLAWSERWRAGALTHASPRPPDDRALAAELAAFREVMSRLDDAHAAGGPVTQLEQQRRRLEREIRARTLRVTAGGGGPAGAATVPETLAGLGDRVLVELVAVDGVLHAVTARPRRVRLHVVGPVEAAVREVELARFMLRRLARGRPPPGARDRLAQAGARLQAVLLGPAVTDLGEYPAVVVPPGPLHAVPWAMLPALAERSWCVAPSAAVWLRTRQRPVRRRGRTVVVVGPGLPGNQTEAARIAAGYRDATVLGAGRATAARVLDAMDGAATAHIAAHGVFQAENPLFSSLRLDDGPLTVHDLGRLRRAPDRMILSSCESGVAAPVAGDELLGMISVLVPLGTSSLIASVVPVNDAAAAPLMAEVHDALRAGASFGSALASARRTACAAEQGEPVAAATALAFVALGR</sequence>
<dbReference type="Pfam" id="PF12770">
    <property type="entry name" value="CHAT"/>
    <property type="match status" value="1"/>
</dbReference>
<accession>A0A919MT93</accession>
<dbReference type="InterPro" id="IPR024983">
    <property type="entry name" value="CHAT_dom"/>
</dbReference>
<evidence type="ECO:0000259" key="1">
    <source>
        <dbReference type="Pfam" id="PF12770"/>
    </source>
</evidence>
<name>A0A919MT93_9ACTN</name>
<proteinExistence type="predicted"/>
<feature type="domain" description="CHAT" evidence="1">
    <location>
        <begin position="614"/>
        <end position="846"/>
    </location>
</feature>
<reference evidence="2" key="1">
    <citation type="submission" date="2021-01" db="EMBL/GenBank/DDBJ databases">
        <title>Whole genome shotgun sequence of Actinoplanes rishiriensis NBRC 108556.</title>
        <authorList>
            <person name="Komaki H."/>
            <person name="Tamura T."/>
        </authorList>
    </citation>
    <scope>NUCLEOTIDE SEQUENCE</scope>
    <source>
        <strain evidence="2">NBRC 108556</strain>
    </source>
</reference>
<dbReference type="InterPro" id="IPR011990">
    <property type="entry name" value="TPR-like_helical_dom_sf"/>
</dbReference>
<dbReference type="AlphaFoldDB" id="A0A919MT93"/>
<dbReference type="SUPFAM" id="SSF48452">
    <property type="entry name" value="TPR-like"/>
    <property type="match status" value="3"/>
</dbReference>
<dbReference type="InterPro" id="IPR019734">
    <property type="entry name" value="TPR_rpt"/>
</dbReference>
<dbReference type="Proteomes" id="UP000636960">
    <property type="component" value="Unassembled WGS sequence"/>
</dbReference>
<dbReference type="SMART" id="SM00028">
    <property type="entry name" value="TPR"/>
    <property type="match status" value="4"/>
</dbReference>
<comment type="caution">
    <text evidence="2">The sequence shown here is derived from an EMBL/GenBank/DDBJ whole genome shotgun (WGS) entry which is preliminary data.</text>
</comment>
<protein>
    <recommendedName>
        <fullName evidence="1">CHAT domain-containing protein</fullName>
    </recommendedName>
</protein>
<dbReference type="Gene3D" id="1.25.40.10">
    <property type="entry name" value="Tetratricopeptide repeat domain"/>
    <property type="match status" value="1"/>
</dbReference>
<evidence type="ECO:0000313" key="3">
    <source>
        <dbReference type="Proteomes" id="UP000636960"/>
    </source>
</evidence>
<gene>
    <name evidence="2" type="ORF">Ari01nite_19730</name>
</gene>
<evidence type="ECO:0000313" key="2">
    <source>
        <dbReference type="EMBL" id="GIE94508.1"/>
    </source>
</evidence>
<organism evidence="2 3">
    <name type="scientific">Paractinoplanes rishiriensis</name>
    <dbReference type="NCBI Taxonomy" id="1050105"/>
    <lineage>
        <taxon>Bacteria</taxon>
        <taxon>Bacillati</taxon>
        <taxon>Actinomycetota</taxon>
        <taxon>Actinomycetes</taxon>
        <taxon>Micromonosporales</taxon>
        <taxon>Micromonosporaceae</taxon>
        <taxon>Paractinoplanes</taxon>
    </lineage>
</organism>
<dbReference type="RefSeq" id="WP_203780811.1">
    <property type="nucleotide sequence ID" value="NZ_BOMV01000013.1"/>
</dbReference>
<keyword evidence="3" id="KW-1185">Reference proteome</keyword>